<feature type="compositionally biased region" description="Polar residues" evidence="8">
    <location>
        <begin position="698"/>
        <end position="719"/>
    </location>
</feature>
<feature type="compositionally biased region" description="Basic and acidic residues" evidence="8">
    <location>
        <begin position="154"/>
        <end position="177"/>
    </location>
</feature>
<comment type="subcellular location">
    <subcellularLocation>
        <location evidence="1">Nucleus</location>
    </subcellularLocation>
</comment>
<protein>
    <submittedName>
        <fullName evidence="10">C6 transcription factor (Mut3), putative</fullName>
    </submittedName>
</protein>
<feature type="compositionally biased region" description="Low complexity" evidence="8">
    <location>
        <begin position="777"/>
        <end position="794"/>
    </location>
</feature>
<dbReference type="InParanoid" id="B8M819"/>
<dbReference type="PANTHER" id="PTHR47540">
    <property type="entry name" value="THIAMINE REPRESSIBLE GENES REGULATORY PROTEIN THI5"/>
    <property type="match status" value="1"/>
</dbReference>
<dbReference type="EMBL" id="EQ962654">
    <property type="protein sequence ID" value="EED19981.1"/>
    <property type="molecule type" value="Genomic_DNA"/>
</dbReference>
<proteinExistence type="predicted"/>
<keyword evidence="2" id="KW-0479">Metal-binding</keyword>
<dbReference type="Pfam" id="PF04082">
    <property type="entry name" value="Fungal_trans"/>
    <property type="match status" value="1"/>
</dbReference>
<dbReference type="PROSITE" id="PS00463">
    <property type="entry name" value="ZN2_CY6_FUNGAL_1"/>
    <property type="match status" value="1"/>
</dbReference>
<feature type="domain" description="Zn(2)-C6 fungal-type" evidence="9">
    <location>
        <begin position="70"/>
        <end position="99"/>
    </location>
</feature>
<dbReference type="CDD" id="cd12148">
    <property type="entry name" value="fungal_TF_MHR"/>
    <property type="match status" value="1"/>
</dbReference>
<dbReference type="GO" id="GO:0043565">
    <property type="term" value="F:sequence-specific DNA binding"/>
    <property type="evidence" value="ECO:0007669"/>
    <property type="project" value="TreeGrafter"/>
</dbReference>
<reference evidence="11" key="1">
    <citation type="journal article" date="2015" name="Genome Announc.">
        <title>Genome sequence of the AIDS-associated pathogen Penicillium marneffei (ATCC18224) and its near taxonomic relative Talaromyces stipitatus (ATCC10500).</title>
        <authorList>
            <person name="Nierman W.C."/>
            <person name="Fedorova-Abrams N.D."/>
            <person name="Andrianopoulos A."/>
        </authorList>
    </citation>
    <scope>NUCLEOTIDE SEQUENCE [LARGE SCALE GENOMIC DNA]</scope>
    <source>
        <strain evidence="11">ATCC 10500 / CBS 375.48 / QM 6759 / NRRL 1006</strain>
    </source>
</reference>
<organism evidence="10 11">
    <name type="scientific">Talaromyces stipitatus (strain ATCC 10500 / CBS 375.48 / QM 6759 / NRRL 1006)</name>
    <name type="common">Penicillium stipitatum</name>
    <dbReference type="NCBI Taxonomy" id="441959"/>
    <lineage>
        <taxon>Eukaryota</taxon>
        <taxon>Fungi</taxon>
        <taxon>Dikarya</taxon>
        <taxon>Ascomycota</taxon>
        <taxon>Pezizomycotina</taxon>
        <taxon>Eurotiomycetes</taxon>
        <taxon>Eurotiomycetidae</taxon>
        <taxon>Eurotiales</taxon>
        <taxon>Trichocomaceae</taxon>
        <taxon>Talaromyces</taxon>
        <taxon>Talaromyces sect. Talaromyces</taxon>
    </lineage>
</organism>
<feature type="compositionally biased region" description="Polar residues" evidence="8">
    <location>
        <begin position="953"/>
        <end position="966"/>
    </location>
</feature>
<keyword evidence="11" id="KW-1185">Reference proteome</keyword>
<keyword evidence="6" id="KW-0804">Transcription</keyword>
<dbReference type="RefSeq" id="XP_002480415.1">
    <property type="nucleotide sequence ID" value="XM_002480370.1"/>
</dbReference>
<dbReference type="GO" id="GO:0008270">
    <property type="term" value="F:zinc ion binding"/>
    <property type="evidence" value="ECO:0007669"/>
    <property type="project" value="InterPro"/>
</dbReference>
<dbReference type="CDD" id="cd00067">
    <property type="entry name" value="GAL4"/>
    <property type="match status" value="1"/>
</dbReference>
<feature type="region of interest" description="Disordered" evidence="8">
    <location>
        <begin position="953"/>
        <end position="979"/>
    </location>
</feature>
<keyword evidence="5" id="KW-0238">DNA-binding</keyword>
<dbReference type="GO" id="GO:0005634">
    <property type="term" value="C:nucleus"/>
    <property type="evidence" value="ECO:0007669"/>
    <property type="project" value="UniProtKB-SubCell"/>
</dbReference>
<keyword evidence="4" id="KW-0805">Transcription regulation</keyword>
<evidence type="ECO:0000313" key="11">
    <source>
        <dbReference type="Proteomes" id="UP000001745"/>
    </source>
</evidence>
<evidence type="ECO:0000256" key="1">
    <source>
        <dbReference type="ARBA" id="ARBA00004123"/>
    </source>
</evidence>
<dbReference type="OMA" id="DQGFQYF"/>
<dbReference type="GO" id="GO:0000981">
    <property type="term" value="F:DNA-binding transcription factor activity, RNA polymerase II-specific"/>
    <property type="evidence" value="ECO:0007669"/>
    <property type="project" value="InterPro"/>
</dbReference>
<dbReference type="HOGENOM" id="CLU_010084_0_0_1"/>
<dbReference type="AlphaFoldDB" id="B8M819"/>
<feature type="region of interest" description="Disordered" evidence="8">
    <location>
        <begin position="698"/>
        <end position="723"/>
    </location>
</feature>
<feature type="compositionally biased region" description="Basic and acidic residues" evidence="8">
    <location>
        <begin position="37"/>
        <end position="48"/>
    </location>
</feature>
<name>B8M819_TALSN</name>
<dbReference type="PhylomeDB" id="B8M819"/>
<dbReference type="Pfam" id="PF00172">
    <property type="entry name" value="Zn_clus"/>
    <property type="match status" value="1"/>
</dbReference>
<feature type="region of interest" description="Disordered" evidence="8">
    <location>
        <begin position="773"/>
        <end position="794"/>
    </location>
</feature>
<evidence type="ECO:0000256" key="4">
    <source>
        <dbReference type="ARBA" id="ARBA00023015"/>
    </source>
</evidence>
<dbReference type="VEuPathDB" id="FungiDB:TSTA_032370"/>
<dbReference type="SUPFAM" id="SSF57701">
    <property type="entry name" value="Zn2/Cys6 DNA-binding domain"/>
    <property type="match status" value="1"/>
</dbReference>
<dbReference type="SMART" id="SM00906">
    <property type="entry name" value="Fungal_trans"/>
    <property type="match status" value="1"/>
</dbReference>
<keyword evidence="7" id="KW-0539">Nucleus</keyword>
<dbReference type="InterPro" id="IPR036864">
    <property type="entry name" value="Zn2-C6_fun-type_DNA-bd_sf"/>
</dbReference>
<dbReference type="SMART" id="SM00066">
    <property type="entry name" value="GAL4"/>
    <property type="match status" value="1"/>
</dbReference>
<evidence type="ECO:0000256" key="5">
    <source>
        <dbReference type="ARBA" id="ARBA00023125"/>
    </source>
</evidence>
<dbReference type="STRING" id="441959.B8M819"/>
<evidence type="ECO:0000256" key="2">
    <source>
        <dbReference type="ARBA" id="ARBA00022723"/>
    </source>
</evidence>
<feature type="compositionally biased region" description="Polar residues" evidence="8">
    <location>
        <begin position="247"/>
        <end position="260"/>
    </location>
</feature>
<feature type="region of interest" description="Disordered" evidence="8">
    <location>
        <begin position="245"/>
        <end position="272"/>
    </location>
</feature>
<feature type="region of interest" description="Disordered" evidence="8">
    <location>
        <begin position="154"/>
        <end position="187"/>
    </location>
</feature>
<dbReference type="PROSITE" id="PS50048">
    <property type="entry name" value="ZN2_CY6_FUNGAL_2"/>
    <property type="match status" value="1"/>
</dbReference>
<dbReference type="FunCoup" id="B8M819">
    <property type="interactions" value="271"/>
</dbReference>
<evidence type="ECO:0000313" key="10">
    <source>
        <dbReference type="EMBL" id="EED19981.1"/>
    </source>
</evidence>
<dbReference type="InterPro" id="IPR001138">
    <property type="entry name" value="Zn2Cys6_DnaBD"/>
</dbReference>
<dbReference type="GO" id="GO:0045944">
    <property type="term" value="P:positive regulation of transcription by RNA polymerase II"/>
    <property type="evidence" value="ECO:0007669"/>
    <property type="project" value="TreeGrafter"/>
</dbReference>
<dbReference type="PANTHER" id="PTHR47540:SF1">
    <property type="entry name" value="ACTIVATOR OF STRESS GENES 1-RELATED"/>
    <property type="match status" value="1"/>
</dbReference>
<dbReference type="InterPro" id="IPR007219">
    <property type="entry name" value="XnlR_reg_dom"/>
</dbReference>
<sequence length="1026" mass="114302">MNDQFNSPQVPKYADEEFGKNAPSDSQPHMQDDGGDAETHDESLEDNHPSQGESGKHPIPIQKRRRVTRACDECRRKKIKCDGKQPCTHCTVYSYECTYDQPSNRRRNPTPQYIEALESRLQKAEEILRILAPDLNLNDPRLLAASPEQIVSALRRDDPREATVSKPQGDDQPKQEPESCPDGSLLETMMENSGSLDLDDQGHWDYHGHSSGIIFMQRLRKQIGNVITMPSRTLVKSAPLFQMLESPKSQSESPQDLSNPNSPPTHDLPPKDTARRLCRSALDHACILMRLVHEPSFWATFERIYATPWDQYTNEEHTFLPLLYVAMAVGCLFSNNVESTLDKSGYEGAIGQGFQYFKAGRQLLDITDCRDLTTLQAICFMVLFLQSSAKLSTCYSYVGIALRASLRLGLHRTLNANFDPVESELRKRIFWIVRKMDIYVSTLLGLPQMVSNEDIDQEYPLDIDDEYITPTGILSMPSDRTSFMAGANAHTRLADIMVKVVKYIYPVKLTKSQSKADHTYMVSHSKIREIERDLQSWMEDLPPALRPGSEVSPELERMRQLLRISYAHVQMVMYRPFLHYVSNSFQAQGIDKRSYACAAACVSVSRNVVHITTGMYQKGLLNGSYWFVMYTTYFAILSLVFFVLENPDLSTAKDGILKDALEGKTTLAALAKKSMAADRCAQSLTGLFKQLPERLKNRQSATGHVNLKRSSPSDTTTKSRIQRPVSMSLPFDTPQRSNSFPTQLAALHARQSYEPKKAVDDMRVPRRAQTWLWDGNSDSADSTASPSSMSALSHDQITSPIGSQYLNQALTQQPFTSTQQLGASQILPDLMPIMFPSGDQFAYPAQPLSTLEDDHFKDDLPNSPMQFTPDSFASRGPNPLNGNFSQPMTNGFDGLSGLQGLPGQFPGSAATLAPQLQHLGLQTPSTHSSTPDNVQSPDLVSLPHNYVWQSFSLSNPTAPNEQTLKEQSVPGGKPTTADTAGPDGMSSLGMFDMDVNFGEILGNIGTNPGTATNMNDEWSQWMNTGA</sequence>
<dbReference type="Proteomes" id="UP000001745">
    <property type="component" value="Unassembled WGS sequence"/>
</dbReference>
<dbReference type="OrthoDB" id="422427at2759"/>
<keyword evidence="3" id="KW-0862">Zinc</keyword>
<evidence type="ECO:0000256" key="8">
    <source>
        <dbReference type="SAM" id="MobiDB-lite"/>
    </source>
</evidence>
<evidence type="ECO:0000259" key="9">
    <source>
        <dbReference type="PROSITE" id="PS50048"/>
    </source>
</evidence>
<dbReference type="GO" id="GO:0006351">
    <property type="term" value="P:DNA-templated transcription"/>
    <property type="evidence" value="ECO:0007669"/>
    <property type="project" value="InterPro"/>
</dbReference>
<evidence type="ECO:0000256" key="7">
    <source>
        <dbReference type="ARBA" id="ARBA00023242"/>
    </source>
</evidence>
<dbReference type="eggNOG" id="ENOG502QSY2">
    <property type="taxonomic scope" value="Eukaryota"/>
</dbReference>
<accession>B8M819</accession>
<evidence type="ECO:0000256" key="6">
    <source>
        <dbReference type="ARBA" id="ARBA00023163"/>
    </source>
</evidence>
<dbReference type="InterPro" id="IPR051711">
    <property type="entry name" value="Stress_Response_Reg"/>
</dbReference>
<dbReference type="GeneID" id="8099850"/>
<evidence type="ECO:0000256" key="3">
    <source>
        <dbReference type="ARBA" id="ARBA00022833"/>
    </source>
</evidence>
<feature type="region of interest" description="Disordered" evidence="8">
    <location>
        <begin position="1"/>
        <end position="67"/>
    </location>
</feature>
<dbReference type="Gene3D" id="4.10.240.10">
    <property type="entry name" value="Zn(2)-C6 fungal-type DNA-binding domain"/>
    <property type="match status" value="1"/>
</dbReference>
<gene>
    <name evidence="10" type="ORF">TSTA_032370</name>
</gene>